<reference evidence="6" key="1">
    <citation type="submission" date="2020-07" db="EMBL/GenBank/DDBJ databases">
        <authorList>
            <person name="Lin J."/>
        </authorList>
    </citation>
    <scope>NUCLEOTIDE SEQUENCE</scope>
</reference>
<comment type="subcellular location">
    <subcellularLocation>
        <location evidence="4">Secreted</location>
        <location evidence="4">Extracellular space</location>
        <location evidence="4">Apoplast</location>
    </subcellularLocation>
</comment>
<evidence type="ECO:0000256" key="4">
    <source>
        <dbReference type="RuleBase" id="RU363099"/>
    </source>
</evidence>
<feature type="compositionally biased region" description="Basic residues" evidence="5">
    <location>
        <begin position="74"/>
        <end position="92"/>
    </location>
</feature>
<dbReference type="Pfam" id="PF03018">
    <property type="entry name" value="Dirigent"/>
    <property type="match status" value="1"/>
</dbReference>
<comment type="subunit">
    <text evidence="2 4">Homodimer.</text>
</comment>
<feature type="compositionally biased region" description="Low complexity" evidence="5">
    <location>
        <begin position="29"/>
        <end position="40"/>
    </location>
</feature>
<evidence type="ECO:0000256" key="2">
    <source>
        <dbReference type="ARBA" id="ARBA00011738"/>
    </source>
</evidence>
<evidence type="ECO:0000256" key="3">
    <source>
        <dbReference type="ARBA" id="ARBA00022525"/>
    </source>
</evidence>
<dbReference type="EMBL" id="LR862135">
    <property type="protein sequence ID" value="CAD1842020.1"/>
    <property type="molecule type" value="Genomic_DNA"/>
</dbReference>
<dbReference type="Gene3D" id="2.40.480.10">
    <property type="entry name" value="Allene oxide cyclase-like"/>
    <property type="match status" value="1"/>
</dbReference>
<evidence type="ECO:0000256" key="1">
    <source>
        <dbReference type="ARBA" id="ARBA00010746"/>
    </source>
</evidence>
<name>A0A6V7QG26_ANACO</name>
<evidence type="ECO:0000256" key="5">
    <source>
        <dbReference type="SAM" id="MobiDB-lite"/>
    </source>
</evidence>
<comment type="similarity">
    <text evidence="1 4">Belongs to the plant dirigent protein family.</text>
</comment>
<dbReference type="GO" id="GO:0048046">
    <property type="term" value="C:apoplast"/>
    <property type="evidence" value="ECO:0007669"/>
    <property type="project" value="UniProtKB-SubCell"/>
</dbReference>
<sequence>MCALTCNAEKPISRTAKWLFLHPNILSFSSSSSSSSKLSSPPLPPPTRSSRLASPSVPQEEAQGEAEPSPLLLPRHRPRQEHNGGARHRPVAKRGLSGVGLRRDNHHGRCADNGPGADVGARGPGQGMYACAALQDLGFLQAMNLVFTAGTYDGSVLTVLGRNAPLHAVREMPVVGGSGLFRFARGYAVARTHDFDAATGNAVVEYNVYVMHY</sequence>
<feature type="compositionally biased region" description="Basic and acidic residues" evidence="5">
    <location>
        <begin position="101"/>
        <end position="110"/>
    </location>
</feature>
<gene>
    <name evidence="6" type="ORF">CB5_LOCUS25231</name>
</gene>
<dbReference type="InterPro" id="IPR044859">
    <property type="entry name" value="Allene_oxi_cyc_Dirigent"/>
</dbReference>
<keyword evidence="4" id="KW-0052">Apoplast</keyword>
<keyword evidence="3 4" id="KW-0964">Secreted</keyword>
<dbReference type="InterPro" id="IPR004265">
    <property type="entry name" value="Dirigent"/>
</dbReference>
<feature type="region of interest" description="Disordered" evidence="5">
    <location>
        <begin position="29"/>
        <end position="117"/>
    </location>
</feature>
<dbReference type="AlphaFoldDB" id="A0A6V7QG26"/>
<evidence type="ECO:0000313" key="6">
    <source>
        <dbReference type="EMBL" id="CAD1842020.1"/>
    </source>
</evidence>
<protein>
    <recommendedName>
        <fullName evidence="4">Dirigent protein</fullName>
    </recommendedName>
</protein>
<dbReference type="PANTHER" id="PTHR21495">
    <property type="entry name" value="NUCLEOPORIN-RELATED"/>
    <property type="match status" value="1"/>
</dbReference>
<dbReference type="GO" id="GO:0009699">
    <property type="term" value="P:phenylpropanoid biosynthetic process"/>
    <property type="evidence" value="ECO:0007669"/>
    <property type="project" value="UniProtKB-ARBA"/>
</dbReference>
<proteinExistence type="inferred from homology"/>
<comment type="function">
    <text evidence="4">Dirigent proteins impart stereoselectivity on the phenoxy radical-coupling reaction, yielding optically active lignans from two molecules of coniferyl alcohol in the biosynthesis of lignans, flavonolignans, and alkaloids and thus plays a central role in plant secondary metabolism.</text>
</comment>
<accession>A0A6V7QG26</accession>
<organism evidence="6">
    <name type="scientific">Ananas comosus var. bracteatus</name>
    <name type="common">red pineapple</name>
    <dbReference type="NCBI Taxonomy" id="296719"/>
    <lineage>
        <taxon>Eukaryota</taxon>
        <taxon>Viridiplantae</taxon>
        <taxon>Streptophyta</taxon>
        <taxon>Embryophyta</taxon>
        <taxon>Tracheophyta</taxon>
        <taxon>Spermatophyta</taxon>
        <taxon>Magnoliopsida</taxon>
        <taxon>Liliopsida</taxon>
        <taxon>Poales</taxon>
        <taxon>Bromeliaceae</taxon>
        <taxon>Bromelioideae</taxon>
        <taxon>Ananas</taxon>
    </lineage>
</organism>